<feature type="region of interest" description="Disordered" evidence="2">
    <location>
        <begin position="100"/>
        <end position="181"/>
    </location>
</feature>
<dbReference type="AlphaFoldDB" id="A0AA88YF79"/>
<sequence length="355" mass="41358">MNDAISQLQRRGKKKSRLEQLLLVDHSNIYFENERLAEKLAKYLDELQREKHLLLMQHESERRELEEQIESLLSMKKISAEKTKILLEKLDSFVRPTIQLPKPDKKVRPHTTGSYFKRSRPKSEERDKSGRQQVDVHAKSLSDYEDEGGESRKREKRKSRSEAEDSKEGEKKQRKYPAHYYNSVIQADDNCLRQMRNDFRRQQTAPNLFFGRERSNADGMKKQPTAPGTAIGSRKGSTSAIGSRKNSNAQEDVSDNQSRMKLLCTRKSKPVMMSLRQMKELTNLDSESDAIAKRHKEKIERYLQDNQEKFDALTVRMKSFLKEVDAKIAKDTDDAKEKEVEKDDMYFGILPPDQT</sequence>
<feature type="coiled-coil region" evidence="1">
    <location>
        <begin position="33"/>
        <end position="82"/>
    </location>
</feature>
<dbReference type="Proteomes" id="UP001186944">
    <property type="component" value="Unassembled WGS sequence"/>
</dbReference>
<evidence type="ECO:0000256" key="2">
    <source>
        <dbReference type="SAM" id="MobiDB-lite"/>
    </source>
</evidence>
<keyword evidence="1" id="KW-0175">Coiled coil</keyword>
<evidence type="ECO:0000313" key="4">
    <source>
        <dbReference type="Proteomes" id="UP001186944"/>
    </source>
</evidence>
<feature type="region of interest" description="Disordered" evidence="2">
    <location>
        <begin position="202"/>
        <end position="257"/>
    </location>
</feature>
<comment type="caution">
    <text evidence="3">The sequence shown here is derived from an EMBL/GenBank/DDBJ whole genome shotgun (WGS) entry which is preliminary data.</text>
</comment>
<accession>A0AA88YF79</accession>
<feature type="compositionally biased region" description="Polar residues" evidence="2">
    <location>
        <begin position="235"/>
        <end position="257"/>
    </location>
</feature>
<organism evidence="3 4">
    <name type="scientific">Pinctada imbricata</name>
    <name type="common">Atlantic pearl-oyster</name>
    <name type="synonym">Pinctada martensii</name>
    <dbReference type="NCBI Taxonomy" id="66713"/>
    <lineage>
        <taxon>Eukaryota</taxon>
        <taxon>Metazoa</taxon>
        <taxon>Spiralia</taxon>
        <taxon>Lophotrochozoa</taxon>
        <taxon>Mollusca</taxon>
        <taxon>Bivalvia</taxon>
        <taxon>Autobranchia</taxon>
        <taxon>Pteriomorphia</taxon>
        <taxon>Pterioida</taxon>
        <taxon>Pterioidea</taxon>
        <taxon>Pteriidae</taxon>
        <taxon>Pinctada</taxon>
    </lineage>
</organism>
<name>A0AA88YF79_PINIB</name>
<proteinExistence type="predicted"/>
<protein>
    <submittedName>
        <fullName evidence="3">Uncharacterized protein</fullName>
    </submittedName>
</protein>
<feature type="compositionally biased region" description="Basic and acidic residues" evidence="2">
    <location>
        <begin position="121"/>
        <end position="142"/>
    </location>
</feature>
<evidence type="ECO:0000256" key="1">
    <source>
        <dbReference type="SAM" id="Coils"/>
    </source>
</evidence>
<evidence type="ECO:0000313" key="3">
    <source>
        <dbReference type="EMBL" id="KAK3098272.1"/>
    </source>
</evidence>
<reference evidence="3" key="1">
    <citation type="submission" date="2019-08" db="EMBL/GenBank/DDBJ databases">
        <title>The improved chromosome-level genome for the pearl oyster Pinctada fucata martensii using PacBio sequencing and Hi-C.</title>
        <authorList>
            <person name="Zheng Z."/>
        </authorList>
    </citation>
    <scope>NUCLEOTIDE SEQUENCE</scope>
    <source>
        <strain evidence="3">ZZ-2019</strain>
        <tissue evidence="3">Adductor muscle</tissue>
    </source>
</reference>
<feature type="compositionally biased region" description="Basic and acidic residues" evidence="2">
    <location>
        <begin position="211"/>
        <end position="221"/>
    </location>
</feature>
<dbReference type="EMBL" id="VSWD01000007">
    <property type="protein sequence ID" value="KAK3098272.1"/>
    <property type="molecule type" value="Genomic_DNA"/>
</dbReference>
<feature type="compositionally biased region" description="Basic and acidic residues" evidence="2">
    <location>
        <begin position="160"/>
        <end position="171"/>
    </location>
</feature>
<keyword evidence="4" id="KW-1185">Reference proteome</keyword>
<gene>
    <name evidence="3" type="ORF">FSP39_017774</name>
</gene>